<accession>A0ACB0LXN8</accession>
<comment type="caution">
    <text evidence="1">The sequence shown here is derived from an EMBL/GenBank/DDBJ whole genome shotgun (WGS) entry which is preliminary data.</text>
</comment>
<sequence>MSYKKMNSKGFLFLAMLLASILLISAEKSHQKDDKANGIDESKGYYGGGWGYGGPWRGGGWGYGGGPWRGGGWGYGGRGGGWGYGGRGGGWGGGYGGPWRGGGGWGGGWPKEHTDAEPQN</sequence>
<reference evidence="1" key="1">
    <citation type="submission" date="2023-10" db="EMBL/GenBank/DDBJ databases">
        <authorList>
            <person name="Rodriguez Cubillos JULIANA M."/>
            <person name="De Vega J."/>
        </authorList>
    </citation>
    <scope>NUCLEOTIDE SEQUENCE</scope>
</reference>
<evidence type="ECO:0000313" key="1">
    <source>
        <dbReference type="EMBL" id="CAJ2674271.1"/>
    </source>
</evidence>
<name>A0ACB0LXN8_TRIPR</name>
<dbReference type="Proteomes" id="UP001177021">
    <property type="component" value="Unassembled WGS sequence"/>
</dbReference>
<gene>
    <name evidence="1" type="ORF">MILVUS5_LOCUS37557</name>
</gene>
<protein>
    <submittedName>
        <fullName evidence="1">Uncharacterized protein</fullName>
    </submittedName>
</protein>
<proteinExistence type="predicted"/>
<evidence type="ECO:0000313" key="2">
    <source>
        <dbReference type="Proteomes" id="UP001177021"/>
    </source>
</evidence>
<organism evidence="1 2">
    <name type="scientific">Trifolium pratense</name>
    <name type="common">Red clover</name>
    <dbReference type="NCBI Taxonomy" id="57577"/>
    <lineage>
        <taxon>Eukaryota</taxon>
        <taxon>Viridiplantae</taxon>
        <taxon>Streptophyta</taxon>
        <taxon>Embryophyta</taxon>
        <taxon>Tracheophyta</taxon>
        <taxon>Spermatophyta</taxon>
        <taxon>Magnoliopsida</taxon>
        <taxon>eudicotyledons</taxon>
        <taxon>Gunneridae</taxon>
        <taxon>Pentapetalae</taxon>
        <taxon>rosids</taxon>
        <taxon>fabids</taxon>
        <taxon>Fabales</taxon>
        <taxon>Fabaceae</taxon>
        <taxon>Papilionoideae</taxon>
        <taxon>50 kb inversion clade</taxon>
        <taxon>NPAAA clade</taxon>
        <taxon>Hologalegina</taxon>
        <taxon>IRL clade</taxon>
        <taxon>Trifolieae</taxon>
        <taxon>Trifolium</taxon>
    </lineage>
</organism>
<dbReference type="EMBL" id="CASHSV030000716">
    <property type="protein sequence ID" value="CAJ2674271.1"/>
    <property type="molecule type" value="Genomic_DNA"/>
</dbReference>
<keyword evidence="2" id="KW-1185">Reference proteome</keyword>